<dbReference type="EMBL" id="JBEDUW010000001">
    <property type="protein sequence ID" value="KAK9951417.1"/>
    <property type="molecule type" value="Genomic_DNA"/>
</dbReference>
<reference evidence="1 2" key="1">
    <citation type="journal article" date="2023" name="G3 (Bethesda)">
        <title>A chromosome-length genome assembly and annotation of blackberry (Rubus argutus, cv. 'Hillquist').</title>
        <authorList>
            <person name="Bruna T."/>
            <person name="Aryal R."/>
            <person name="Dudchenko O."/>
            <person name="Sargent D.J."/>
            <person name="Mead D."/>
            <person name="Buti M."/>
            <person name="Cavallini A."/>
            <person name="Hytonen T."/>
            <person name="Andres J."/>
            <person name="Pham M."/>
            <person name="Weisz D."/>
            <person name="Mascagni F."/>
            <person name="Usai G."/>
            <person name="Natali L."/>
            <person name="Bassil N."/>
            <person name="Fernandez G.E."/>
            <person name="Lomsadze A."/>
            <person name="Armour M."/>
            <person name="Olukolu B."/>
            <person name="Poorten T."/>
            <person name="Britton C."/>
            <person name="Davik J."/>
            <person name="Ashrafi H."/>
            <person name="Aiden E.L."/>
            <person name="Borodovsky M."/>
            <person name="Worthington M."/>
        </authorList>
    </citation>
    <scope>NUCLEOTIDE SEQUENCE [LARGE SCALE GENOMIC DNA]</scope>
    <source>
        <strain evidence="1">PI 553951</strain>
    </source>
</reference>
<dbReference type="Proteomes" id="UP001457282">
    <property type="component" value="Unassembled WGS sequence"/>
</dbReference>
<proteinExistence type="predicted"/>
<keyword evidence="2" id="KW-1185">Reference proteome</keyword>
<evidence type="ECO:0000313" key="2">
    <source>
        <dbReference type="Proteomes" id="UP001457282"/>
    </source>
</evidence>
<organism evidence="1 2">
    <name type="scientific">Rubus argutus</name>
    <name type="common">Southern blackberry</name>
    <dbReference type="NCBI Taxonomy" id="59490"/>
    <lineage>
        <taxon>Eukaryota</taxon>
        <taxon>Viridiplantae</taxon>
        <taxon>Streptophyta</taxon>
        <taxon>Embryophyta</taxon>
        <taxon>Tracheophyta</taxon>
        <taxon>Spermatophyta</taxon>
        <taxon>Magnoliopsida</taxon>
        <taxon>eudicotyledons</taxon>
        <taxon>Gunneridae</taxon>
        <taxon>Pentapetalae</taxon>
        <taxon>rosids</taxon>
        <taxon>fabids</taxon>
        <taxon>Rosales</taxon>
        <taxon>Rosaceae</taxon>
        <taxon>Rosoideae</taxon>
        <taxon>Rosoideae incertae sedis</taxon>
        <taxon>Rubus</taxon>
    </lineage>
</organism>
<name>A0AAW1YS66_RUBAR</name>
<comment type="caution">
    <text evidence="1">The sequence shown here is derived from an EMBL/GenBank/DDBJ whole genome shotgun (WGS) entry which is preliminary data.</text>
</comment>
<dbReference type="AlphaFoldDB" id="A0AAW1YS66"/>
<protein>
    <submittedName>
        <fullName evidence="1">Uncharacterized protein</fullName>
    </submittedName>
</protein>
<accession>A0AAW1YS66</accession>
<sequence>MSSTADENHTELPCLNIGATPRAKLRRVAVVFVSLRLSHRRLQCGGLSCGEIGCGCFCALSLSLLPQPPVEPPPPPSLRVTSPC</sequence>
<gene>
    <name evidence="1" type="ORF">M0R45_006859</name>
</gene>
<evidence type="ECO:0000313" key="1">
    <source>
        <dbReference type="EMBL" id="KAK9951417.1"/>
    </source>
</evidence>